<dbReference type="FunCoup" id="G5EFR7">
    <property type="interactions" value="1241"/>
</dbReference>
<dbReference type="PIR" id="T19300">
    <property type="entry name" value="T19300"/>
</dbReference>
<evidence type="ECO:0000313" key="3">
    <source>
        <dbReference type="Proteomes" id="UP000001940"/>
    </source>
</evidence>
<evidence type="ECO:0000313" key="4">
    <source>
        <dbReference type="WormBase" id="W03G11.4"/>
    </source>
</evidence>
<dbReference type="PaxDb" id="6239-W03G11.4.3"/>
<dbReference type="HOGENOM" id="CLU_564117_0_0_1"/>
<reference evidence="2 3" key="1">
    <citation type="journal article" date="1998" name="Science">
        <title>Genome sequence of the nematode C. elegans: a platform for investigating biology.</title>
        <authorList>
            <consortium name="The C. elegans sequencing consortium"/>
            <person name="Sulson J.E."/>
            <person name="Waterston R."/>
        </authorList>
    </citation>
    <scope>NUCLEOTIDE SEQUENCE [LARGE SCALE GENOMIC DNA]</scope>
    <source>
        <strain evidence="2 3">Bristol N2</strain>
    </source>
</reference>
<dbReference type="eggNOG" id="ENOG502TGCR">
    <property type="taxonomic scope" value="Eukaryota"/>
</dbReference>
<sequence length="454" mass="52444">MLDYKGILTNITGFAKTSFYVTLRRGSRNSTNTSVTSTSSASSSKQTEHERLSRDRELVRRHGRLSSSEEARNTAVMGREAREDGIYTEENGAGSPFVVVVSCYNLGEMVVEKSVELENKKMEEGQIPKKKRSRELNIPQRNMFAPDFVIRPDEDLPGFSPIDSEYDTDDDAFEAEELNHRKAPRHTQSMPPPLSGMNPDIPNEYDPVIGIIAIQGVRIPRSRPIDIVPNREPLFPFFGVNSDLQVMLITERMYDVFKERIHSKGKERMLTMMENLAMTLTCGQMCGRLVPVEMMDQTVYYYDYDTVSFLSREELINLLMLCEPDQIEDIMVASSFPSKFHRETPEQMLQRNKHYQHLMHRPQIFLRRTDYMSCSIDDEDFTFPYFESVDNEHNKRLTLERQLNDDNVDHEEMGALIRTISQDLEEAERQNGLEFVHRSTLALYDARVIIPPVN</sequence>
<feature type="region of interest" description="Disordered" evidence="1">
    <location>
        <begin position="27"/>
        <end position="77"/>
    </location>
</feature>
<dbReference type="AlphaFoldDB" id="G5EFR7"/>
<accession>G5EFR7</accession>
<proteinExistence type="predicted"/>
<feature type="compositionally biased region" description="Low complexity" evidence="1">
    <location>
        <begin position="28"/>
        <end position="44"/>
    </location>
</feature>
<name>G5EFR7_CAEEL</name>
<dbReference type="OrthoDB" id="5799451at2759"/>
<organism evidence="2 3">
    <name type="scientific">Caenorhabditis elegans</name>
    <dbReference type="NCBI Taxonomy" id="6239"/>
    <lineage>
        <taxon>Eukaryota</taxon>
        <taxon>Metazoa</taxon>
        <taxon>Ecdysozoa</taxon>
        <taxon>Nematoda</taxon>
        <taxon>Chromadorea</taxon>
        <taxon>Rhabditida</taxon>
        <taxon>Rhabditina</taxon>
        <taxon>Rhabditomorpha</taxon>
        <taxon>Rhabditoidea</taxon>
        <taxon>Rhabditidae</taxon>
        <taxon>Peloderinae</taxon>
        <taxon>Caenorhabditis</taxon>
    </lineage>
</organism>
<protein>
    <submittedName>
        <fullName evidence="2">Uncharacterized protein</fullName>
    </submittedName>
</protein>
<keyword evidence="3" id="KW-1185">Reference proteome</keyword>
<dbReference type="Bgee" id="WBGene00012226">
    <property type="expression patterns" value="Expressed in pharyngeal muscle cell (C elegans) and 3 other cell types or tissues"/>
</dbReference>
<evidence type="ECO:0000313" key="2">
    <source>
        <dbReference type="EMBL" id="CAA91547.2"/>
    </source>
</evidence>
<gene>
    <name evidence="2" type="ORF">CELE_W03G11.4</name>
    <name evidence="2 4" type="ORF">W03G11.4</name>
</gene>
<evidence type="ECO:0000256" key="1">
    <source>
        <dbReference type="SAM" id="MobiDB-lite"/>
    </source>
</evidence>
<dbReference type="Proteomes" id="UP000001940">
    <property type="component" value="Chromosome X"/>
</dbReference>
<feature type="compositionally biased region" description="Basic and acidic residues" evidence="1">
    <location>
        <begin position="46"/>
        <end position="60"/>
    </location>
</feature>
<dbReference type="EMBL" id="BX284606">
    <property type="protein sequence ID" value="CAA91547.2"/>
    <property type="molecule type" value="Genomic_DNA"/>
</dbReference>
<dbReference type="WormBase" id="W03G11.4">
    <property type="protein sequence ID" value="CE53657"/>
    <property type="gene ID" value="WBGene00012226"/>
</dbReference>
<dbReference type="InParanoid" id="G5EFR7"/>
<dbReference type="AGR" id="WB:WBGene00012226"/>